<dbReference type="CDD" id="cd17489">
    <property type="entry name" value="MFS_YfcJ_like"/>
    <property type="match status" value="1"/>
</dbReference>
<comment type="subcellular location">
    <subcellularLocation>
        <location evidence="1">Cell membrane</location>
        <topology evidence="1">Multi-pass membrane protein</topology>
    </subcellularLocation>
</comment>
<evidence type="ECO:0000259" key="7">
    <source>
        <dbReference type="PROSITE" id="PS50850"/>
    </source>
</evidence>
<protein>
    <submittedName>
        <fullName evidence="8">MFS transporter</fullName>
    </submittedName>
</protein>
<dbReference type="Gene3D" id="1.20.1250.20">
    <property type="entry name" value="MFS general substrate transporter like domains"/>
    <property type="match status" value="1"/>
</dbReference>
<feature type="transmembrane region" description="Helical" evidence="6">
    <location>
        <begin position="366"/>
        <end position="384"/>
    </location>
</feature>
<feature type="transmembrane region" description="Helical" evidence="6">
    <location>
        <begin position="338"/>
        <end position="360"/>
    </location>
</feature>
<dbReference type="OrthoDB" id="9814001at2"/>
<evidence type="ECO:0000256" key="3">
    <source>
        <dbReference type="ARBA" id="ARBA00022692"/>
    </source>
</evidence>
<keyword evidence="5 6" id="KW-0472">Membrane</keyword>
<dbReference type="RefSeq" id="WP_126294527.1">
    <property type="nucleotide sequence ID" value="NZ_CP155468.1"/>
</dbReference>
<evidence type="ECO:0000313" key="8">
    <source>
        <dbReference type="EMBL" id="RTQ92707.1"/>
    </source>
</evidence>
<evidence type="ECO:0000256" key="6">
    <source>
        <dbReference type="SAM" id="Phobius"/>
    </source>
</evidence>
<dbReference type="Proteomes" id="UP000276349">
    <property type="component" value="Unassembled WGS sequence"/>
</dbReference>
<evidence type="ECO:0000256" key="5">
    <source>
        <dbReference type="ARBA" id="ARBA00023136"/>
    </source>
</evidence>
<dbReference type="SUPFAM" id="SSF103473">
    <property type="entry name" value="MFS general substrate transporter"/>
    <property type="match status" value="1"/>
</dbReference>
<gene>
    <name evidence="8" type="ORF">EKG35_11105</name>
</gene>
<keyword evidence="9" id="KW-1185">Reference proteome</keyword>
<accession>A0A3S0QV90</accession>
<dbReference type="PANTHER" id="PTHR23531:SF2">
    <property type="entry name" value="PERMEASE"/>
    <property type="match status" value="1"/>
</dbReference>
<dbReference type="Pfam" id="PF07690">
    <property type="entry name" value="MFS_1"/>
    <property type="match status" value="1"/>
</dbReference>
<feature type="transmembrane region" description="Helical" evidence="6">
    <location>
        <begin position="12"/>
        <end position="35"/>
    </location>
</feature>
<dbReference type="InterPro" id="IPR020846">
    <property type="entry name" value="MFS_dom"/>
</dbReference>
<dbReference type="EMBL" id="RXNR01000028">
    <property type="protein sequence ID" value="RTQ92707.1"/>
    <property type="molecule type" value="Genomic_DNA"/>
</dbReference>
<feature type="transmembrane region" description="Helical" evidence="6">
    <location>
        <begin position="77"/>
        <end position="95"/>
    </location>
</feature>
<dbReference type="GO" id="GO:0022857">
    <property type="term" value="F:transmembrane transporter activity"/>
    <property type="evidence" value="ECO:0007669"/>
    <property type="project" value="InterPro"/>
</dbReference>
<feature type="transmembrane region" description="Helical" evidence="6">
    <location>
        <begin position="276"/>
        <end position="295"/>
    </location>
</feature>
<dbReference type="PROSITE" id="PS50850">
    <property type="entry name" value="MFS"/>
    <property type="match status" value="1"/>
</dbReference>
<comment type="caution">
    <text evidence="8">The sequence shown here is derived from an EMBL/GenBank/DDBJ whole genome shotgun (WGS) entry which is preliminary data.</text>
</comment>
<dbReference type="InterPro" id="IPR036259">
    <property type="entry name" value="MFS_trans_sf"/>
</dbReference>
<feature type="transmembrane region" description="Helical" evidence="6">
    <location>
        <begin position="136"/>
        <end position="157"/>
    </location>
</feature>
<sequence>MQQTKLWTKDFVLFLCANFFIALTFYLLMTTLAVYAIDEFDASQSEAGLAASIYVIGALVARLFAGKYVEVFGRKKTLYFSLFLAFITVVAYFPINSLLVLFIVRFIHGISFGISSTAIATTVMDSVPSNRRGEGTSYFSLSSAAATAVGPFLGLYITQHFDFNVIFMICTALTIFSIVVILFTKVREADLTTEERQAMRGGLKLGDFIEKAALPISLMMVIIGMGYSGIVSFINTYAIEINLTKAASIFFIVYAVVLFISRPITGKMLDSKGDNIVIYPAIICFSFSLILMGIAKNSFTLLAAAIFLALGFGTLMSCMQAIAIKVSPRKSVGLATSTYFICMDGGMGLGPFLIGLIIPLTDFRGMYILCAAVILCMIVVYYLIHGRKSSKPQLDI</sequence>
<keyword evidence="4 6" id="KW-1133">Transmembrane helix</keyword>
<feature type="transmembrane region" description="Helical" evidence="6">
    <location>
        <begin position="212"/>
        <end position="234"/>
    </location>
</feature>
<dbReference type="InterPro" id="IPR052714">
    <property type="entry name" value="MFS_Exporter"/>
</dbReference>
<keyword evidence="2" id="KW-0813">Transport</keyword>
<keyword evidence="3 6" id="KW-0812">Transmembrane</keyword>
<evidence type="ECO:0000313" key="9">
    <source>
        <dbReference type="Proteomes" id="UP000276349"/>
    </source>
</evidence>
<evidence type="ECO:0000256" key="2">
    <source>
        <dbReference type="ARBA" id="ARBA00022448"/>
    </source>
</evidence>
<feature type="transmembrane region" description="Helical" evidence="6">
    <location>
        <begin position="301"/>
        <end position="326"/>
    </location>
</feature>
<dbReference type="InterPro" id="IPR005829">
    <property type="entry name" value="Sugar_transporter_CS"/>
</dbReference>
<dbReference type="PROSITE" id="PS00216">
    <property type="entry name" value="SUGAR_TRANSPORT_1"/>
    <property type="match status" value="1"/>
</dbReference>
<evidence type="ECO:0000256" key="1">
    <source>
        <dbReference type="ARBA" id="ARBA00004651"/>
    </source>
</evidence>
<feature type="transmembrane region" description="Helical" evidence="6">
    <location>
        <begin position="163"/>
        <end position="183"/>
    </location>
</feature>
<dbReference type="PANTHER" id="PTHR23531">
    <property type="entry name" value="QUINOLENE RESISTANCE PROTEIN NORA"/>
    <property type="match status" value="1"/>
</dbReference>
<dbReference type="InterPro" id="IPR011701">
    <property type="entry name" value="MFS"/>
</dbReference>
<evidence type="ECO:0000256" key="4">
    <source>
        <dbReference type="ARBA" id="ARBA00022989"/>
    </source>
</evidence>
<feature type="domain" description="Major facilitator superfamily (MFS) profile" evidence="7">
    <location>
        <begin position="10"/>
        <end position="388"/>
    </location>
</feature>
<organism evidence="8 9">
    <name type="scientific">Lysinibacillus telephonicus</name>
    <dbReference type="NCBI Taxonomy" id="1714840"/>
    <lineage>
        <taxon>Bacteria</taxon>
        <taxon>Bacillati</taxon>
        <taxon>Bacillota</taxon>
        <taxon>Bacilli</taxon>
        <taxon>Bacillales</taxon>
        <taxon>Bacillaceae</taxon>
        <taxon>Lysinibacillus</taxon>
    </lineage>
</organism>
<feature type="transmembrane region" description="Helical" evidence="6">
    <location>
        <begin position="47"/>
        <end position="65"/>
    </location>
</feature>
<feature type="transmembrane region" description="Helical" evidence="6">
    <location>
        <begin position="246"/>
        <end position="264"/>
    </location>
</feature>
<dbReference type="GO" id="GO:0005886">
    <property type="term" value="C:plasma membrane"/>
    <property type="evidence" value="ECO:0007669"/>
    <property type="project" value="UniProtKB-SubCell"/>
</dbReference>
<proteinExistence type="predicted"/>
<reference evidence="8 9" key="1">
    <citation type="submission" date="2018-12" db="EMBL/GenBank/DDBJ databases">
        <authorList>
            <person name="Yu L."/>
        </authorList>
    </citation>
    <scope>NUCLEOTIDE SEQUENCE [LARGE SCALE GENOMIC DNA]</scope>
    <source>
        <strain evidence="8 9">S5H2222</strain>
    </source>
</reference>
<dbReference type="AlphaFoldDB" id="A0A3S0QV90"/>
<name>A0A3S0QV90_9BACI</name>